<dbReference type="PANTHER" id="PTHR45458">
    <property type="entry name" value="SHORT-CHAIN DEHYDROGENASE/REDUCTASE SDR"/>
    <property type="match status" value="1"/>
</dbReference>
<gene>
    <name evidence="1" type="ORF">NE695_03625</name>
</gene>
<accession>A0ABT1RWF1</accession>
<dbReference type="Pfam" id="PF00106">
    <property type="entry name" value="adh_short"/>
    <property type="match status" value="1"/>
</dbReference>
<organism evidence="1 2">
    <name type="scientific">Neglectibacter timonensis</name>
    <dbReference type="NCBI Taxonomy" id="1776382"/>
    <lineage>
        <taxon>Bacteria</taxon>
        <taxon>Bacillati</taxon>
        <taxon>Bacillota</taxon>
        <taxon>Clostridia</taxon>
        <taxon>Eubacteriales</taxon>
        <taxon>Oscillospiraceae</taxon>
        <taxon>Neglectibacter</taxon>
    </lineage>
</organism>
<keyword evidence="2" id="KW-1185">Reference proteome</keyword>
<dbReference type="EMBL" id="JANFZH010000005">
    <property type="protein sequence ID" value="MCQ4839004.1"/>
    <property type="molecule type" value="Genomic_DNA"/>
</dbReference>
<dbReference type="InterPro" id="IPR052184">
    <property type="entry name" value="SDR_enzymes"/>
</dbReference>
<dbReference type="InterPro" id="IPR036291">
    <property type="entry name" value="NAD(P)-bd_dom_sf"/>
</dbReference>
<dbReference type="Gene3D" id="3.40.50.720">
    <property type="entry name" value="NAD(P)-binding Rossmann-like Domain"/>
    <property type="match status" value="1"/>
</dbReference>
<evidence type="ECO:0000313" key="2">
    <source>
        <dbReference type="Proteomes" id="UP001524473"/>
    </source>
</evidence>
<evidence type="ECO:0000313" key="1">
    <source>
        <dbReference type="EMBL" id="MCQ4839004.1"/>
    </source>
</evidence>
<dbReference type="SUPFAM" id="SSF51735">
    <property type="entry name" value="NAD(P)-binding Rossmann-fold domains"/>
    <property type="match status" value="1"/>
</dbReference>
<dbReference type="RefSeq" id="WP_066862015.1">
    <property type="nucleotide sequence ID" value="NZ_CABKVV010000012.1"/>
</dbReference>
<protein>
    <submittedName>
        <fullName evidence="1">SDR family NAD(P)-dependent oxidoreductase</fullName>
    </submittedName>
</protein>
<proteinExistence type="predicted"/>
<dbReference type="PANTHER" id="PTHR45458:SF1">
    <property type="entry name" value="SHORT CHAIN DEHYDROGENASE"/>
    <property type="match status" value="1"/>
</dbReference>
<name>A0ABT1RWF1_9FIRM</name>
<sequence length="247" mass="27634">MKNVVITGADRNIGLELVKQFLQRGWQVFAGRYLMELPLLEELKQEYPDTLTLVPLDVSKAETVQAAADMVAGEVDHVDMLIHNAAGFGDHTGGERKAVDYSTFSTPYNINCLGAMRLVHSFLPLMQTGMKRLCFVSSEAGVVSVAHRTEVSSYCMSKTALNMALRLMFNQLQPMGYTFRLYHPGWVRSAKVTHAGEEAPSFEVNGELIGKFWPWETAASAAPQFIEDREWEDRLVLIDNEGAAWPF</sequence>
<reference evidence="1 2" key="1">
    <citation type="submission" date="2022-06" db="EMBL/GenBank/DDBJ databases">
        <title>Isolation of gut microbiota from human fecal samples.</title>
        <authorList>
            <person name="Pamer E.G."/>
            <person name="Barat B."/>
            <person name="Waligurski E."/>
            <person name="Medina S."/>
            <person name="Paddock L."/>
            <person name="Mostad J."/>
        </authorList>
    </citation>
    <scope>NUCLEOTIDE SEQUENCE [LARGE SCALE GENOMIC DNA]</scope>
    <source>
        <strain evidence="1 2">DFI.9.73</strain>
    </source>
</reference>
<comment type="caution">
    <text evidence="1">The sequence shown here is derived from an EMBL/GenBank/DDBJ whole genome shotgun (WGS) entry which is preliminary data.</text>
</comment>
<dbReference type="GeneID" id="90531737"/>
<dbReference type="Proteomes" id="UP001524473">
    <property type="component" value="Unassembled WGS sequence"/>
</dbReference>
<dbReference type="InterPro" id="IPR002347">
    <property type="entry name" value="SDR_fam"/>
</dbReference>